<keyword evidence="2" id="KW-1185">Reference proteome</keyword>
<reference evidence="1 2" key="1">
    <citation type="journal article" date="2023" name="Microbiol. Spectr.">
        <title>Symbiosis of Carpenter Bees with Uncharacterized Lactic Acid Bacteria Showing NAD Auxotrophy.</title>
        <authorList>
            <person name="Kawasaki S."/>
            <person name="Ozawa K."/>
            <person name="Mori T."/>
            <person name="Yamamoto A."/>
            <person name="Ito M."/>
            <person name="Ohkuma M."/>
            <person name="Sakamoto M."/>
            <person name="Matsutani M."/>
        </authorList>
    </citation>
    <scope>NUCLEOTIDE SEQUENCE [LARGE SCALE GENOMIC DNA]</scope>
    <source>
        <strain evidence="1 2">Kim37-2</strain>
    </source>
</reference>
<name>A0ABM8B9V4_9BIFI</name>
<protein>
    <submittedName>
        <fullName evidence="1">Uncharacterized protein</fullName>
    </submittedName>
</protein>
<organism evidence="1 2">
    <name type="scientific">Bombiscardovia nodaiensis</name>
    <dbReference type="NCBI Taxonomy" id="2932181"/>
    <lineage>
        <taxon>Bacteria</taxon>
        <taxon>Bacillati</taxon>
        <taxon>Actinomycetota</taxon>
        <taxon>Actinomycetes</taxon>
        <taxon>Bifidobacteriales</taxon>
        <taxon>Bifidobacteriaceae</taxon>
        <taxon>Bombiscardovia</taxon>
    </lineage>
</organism>
<dbReference type="Proteomes" id="UP001321766">
    <property type="component" value="Chromosome"/>
</dbReference>
<sequence length="75" mass="8289">MAQFQALRTRTYQVQLKGVRYSVGCGLLFAFLRPKLNGLGREFQSSVERTGKKMATSGGRLEMIAISGGGRCFKQ</sequence>
<proteinExistence type="predicted"/>
<evidence type="ECO:0000313" key="2">
    <source>
        <dbReference type="Proteomes" id="UP001321766"/>
    </source>
</evidence>
<accession>A0ABM8B9V4</accession>
<evidence type="ECO:0000313" key="1">
    <source>
        <dbReference type="EMBL" id="BDR53679.1"/>
    </source>
</evidence>
<gene>
    <name evidence="1" type="ORF">KIM372_15860</name>
</gene>
<dbReference type="EMBL" id="AP026798">
    <property type="protein sequence ID" value="BDR53679.1"/>
    <property type="molecule type" value="Genomic_DNA"/>
</dbReference>